<dbReference type="PANTHER" id="PTHR42829">
    <property type="entry name" value="NADH-UBIQUINONE OXIDOREDUCTASE CHAIN 5"/>
    <property type="match status" value="1"/>
</dbReference>
<feature type="transmembrane region" description="Helical" evidence="6">
    <location>
        <begin position="444"/>
        <end position="475"/>
    </location>
</feature>
<feature type="transmembrane region" description="Helical" evidence="6">
    <location>
        <begin position="129"/>
        <end position="145"/>
    </location>
</feature>
<dbReference type="EMBL" id="CP000383">
    <property type="protein sequence ID" value="ABG59868.1"/>
    <property type="molecule type" value="Genomic_DNA"/>
</dbReference>
<feature type="transmembrane region" description="Helical" evidence="6">
    <location>
        <begin position="151"/>
        <end position="171"/>
    </location>
</feature>
<feature type="transmembrane region" description="Helical" evidence="6">
    <location>
        <begin position="265"/>
        <end position="283"/>
    </location>
</feature>
<feature type="transmembrane region" description="Helical" evidence="6">
    <location>
        <begin position="225"/>
        <end position="244"/>
    </location>
</feature>
<feature type="transmembrane region" description="Helical" evidence="6">
    <location>
        <begin position="20"/>
        <end position="38"/>
    </location>
</feature>
<dbReference type="GO" id="GO:0016020">
    <property type="term" value="C:membrane"/>
    <property type="evidence" value="ECO:0007669"/>
    <property type="project" value="UniProtKB-SubCell"/>
</dbReference>
<feature type="transmembrane region" description="Helical" evidence="6">
    <location>
        <begin position="97"/>
        <end position="117"/>
    </location>
</feature>
<dbReference type="PANTHER" id="PTHR42829:SF2">
    <property type="entry name" value="NADH-UBIQUINONE OXIDOREDUCTASE CHAIN 5"/>
    <property type="match status" value="1"/>
</dbReference>
<dbReference type="InterPro" id="IPR003945">
    <property type="entry name" value="NU5C-like"/>
</dbReference>
<keyword evidence="9" id="KW-0560">Oxidoreductase</keyword>
<protein>
    <submittedName>
        <fullName evidence="9">NADH dehydrogenase subunit L</fullName>
        <ecNumber evidence="9">1.6.5.3</ecNumber>
    </submittedName>
</protein>
<dbReference type="NCBIfam" id="TIGR01974">
    <property type="entry name" value="NDH_I_L"/>
    <property type="match status" value="1"/>
</dbReference>
<evidence type="ECO:0000256" key="6">
    <source>
        <dbReference type="SAM" id="Phobius"/>
    </source>
</evidence>
<evidence type="ECO:0000313" key="10">
    <source>
        <dbReference type="Proteomes" id="UP000001822"/>
    </source>
</evidence>
<comment type="subcellular location">
    <subcellularLocation>
        <location evidence="1">Endomembrane system</location>
        <topology evidence="1">Multi-pass membrane protein</topology>
    </subcellularLocation>
    <subcellularLocation>
        <location evidence="5">Membrane</location>
        <topology evidence="5">Multi-pass membrane protein</topology>
    </subcellularLocation>
</comment>
<dbReference type="PRINTS" id="PR01435">
    <property type="entry name" value="NPOXDRDTASE5"/>
</dbReference>
<dbReference type="InterPro" id="IPR018393">
    <property type="entry name" value="NADHpl_OxRdtase_5_subgr"/>
</dbReference>
<feature type="transmembrane region" description="Helical" evidence="6">
    <location>
        <begin position="401"/>
        <end position="424"/>
    </location>
</feature>
<dbReference type="Pfam" id="PF00361">
    <property type="entry name" value="Proton_antipo_M"/>
    <property type="match status" value="1"/>
</dbReference>
<feature type="transmembrane region" description="Helical" evidence="6">
    <location>
        <begin position="321"/>
        <end position="339"/>
    </location>
</feature>
<dbReference type="GO" id="GO:0008137">
    <property type="term" value="F:NADH dehydrogenase (ubiquinone) activity"/>
    <property type="evidence" value="ECO:0007669"/>
    <property type="project" value="InterPro"/>
</dbReference>
<evidence type="ECO:0000259" key="7">
    <source>
        <dbReference type="Pfam" id="PF00361"/>
    </source>
</evidence>
<feature type="domain" description="NADH-Ubiquinone oxidoreductase (complex I) chain 5 N-terminal" evidence="8">
    <location>
        <begin position="80"/>
        <end position="130"/>
    </location>
</feature>
<proteinExistence type="predicted"/>
<reference evidence="9 10" key="1">
    <citation type="journal article" date="2007" name="Appl. Environ. Microbiol.">
        <title>Genome sequence of the cellulolytic gliding bacterium Cytophaga hutchinsonii.</title>
        <authorList>
            <person name="Xie G."/>
            <person name="Bruce D.C."/>
            <person name="Challacombe J.F."/>
            <person name="Chertkov O."/>
            <person name="Detter J.C."/>
            <person name="Gilna P."/>
            <person name="Han C.S."/>
            <person name="Lucas S."/>
            <person name="Misra M."/>
            <person name="Myers G.L."/>
            <person name="Richardson P."/>
            <person name="Tapia R."/>
            <person name="Thayer N."/>
            <person name="Thompson L.S."/>
            <person name="Brettin T.S."/>
            <person name="Henrissat B."/>
            <person name="Wilson D.B."/>
            <person name="McBride M.J."/>
        </authorList>
    </citation>
    <scope>NUCLEOTIDE SEQUENCE [LARGE SCALE GENOMIC DNA]</scope>
    <source>
        <strain evidence="10">ATCC 33406 / DSM 1761 / CIP 103989 / NBRC 15051 / NCIMB 9469 / D465</strain>
    </source>
</reference>
<feature type="transmembrane region" description="Helical" evidence="6">
    <location>
        <begin position="289"/>
        <end position="309"/>
    </location>
</feature>
<dbReference type="Gene3D" id="1.20.5.2700">
    <property type="match status" value="1"/>
</dbReference>
<evidence type="ECO:0000256" key="5">
    <source>
        <dbReference type="RuleBase" id="RU000320"/>
    </source>
</evidence>
<name>A0A6N4STV9_CYTH3</name>
<dbReference type="Proteomes" id="UP000001822">
    <property type="component" value="Chromosome"/>
</dbReference>
<keyword evidence="3 6" id="KW-1133">Transmembrane helix</keyword>
<feature type="domain" description="NADH:quinone oxidoreductase/Mrp antiporter transmembrane" evidence="7">
    <location>
        <begin position="146"/>
        <end position="441"/>
    </location>
</feature>
<dbReference type="KEGG" id="chu:CHU_2616"/>
<feature type="transmembrane region" description="Helical" evidence="6">
    <location>
        <begin position="539"/>
        <end position="559"/>
    </location>
</feature>
<dbReference type="AlphaFoldDB" id="A0A6N4STV9"/>
<feature type="transmembrane region" description="Helical" evidence="6">
    <location>
        <begin position="665"/>
        <end position="683"/>
    </location>
</feature>
<feature type="transmembrane region" description="Helical" evidence="6">
    <location>
        <begin position="496"/>
        <end position="519"/>
    </location>
</feature>
<dbReference type="GO" id="GO:0015990">
    <property type="term" value="P:electron transport coupled proton transport"/>
    <property type="evidence" value="ECO:0007669"/>
    <property type="project" value="TreeGrafter"/>
</dbReference>
<dbReference type="GO" id="GO:0042773">
    <property type="term" value="P:ATP synthesis coupled electron transport"/>
    <property type="evidence" value="ECO:0007669"/>
    <property type="project" value="InterPro"/>
</dbReference>
<dbReference type="PRINTS" id="PR01434">
    <property type="entry name" value="NADHDHGNASE5"/>
</dbReference>
<dbReference type="GO" id="GO:0003954">
    <property type="term" value="F:NADH dehydrogenase activity"/>
    <property type="evidence" value="ECO:0007669"/>
    <property type="project" value="TreeGrafter"/>
</dbReference>
<evidence type="ECO:0000256" key="1">
    <source>
        <dbReference type="ARBA" id="ARBA00004127"/>
    </source>
</evidence>
<dbReference type="Pfam" id="PF00662">
    <property type="entry name" value="Proton_antipo_N"/>
    <property type="match status" value="1"/>
</dbReference>
<accession>A0A6N4STV9</accession>
<dbReference type="InterPro" id="IPR001750">
    <property type="entry name" value="ND/Mrp_TM"/>
</dbReference>
<feature type="transmembrane region" description="Helical" evidence="6">
    <location>
        <begin position="183"/>
        <end position="205"/>
    </location>
</feature>
<organism evidence="9 10">
    <name type="scientific">Cytophaga hutchinsonii (strain ATCC 33406 / DSM 1761 / CIP 103989 / NBRC 15051 / NCIMB 9469 / D465)</name>
    <dbReference type="NCBI Taxonomy" id="269798"/>
    <lineage>
        <taxon>Bacteria</taxon>
        <taxon>Pseudomonadati</taxon>
        <taxon>Bacteroidota</taxon>
        <taxon>Cytophagia</taxon>
        <taxon>Cytophagales</taxon>
        <taxon>Cytophagaceae</taxon>
        <taxon>Cytophaga</taxon>
    </lineage>
</organism>
<keyword evidence="2 5" id="KW-0812">Transmembrane</keyword>
<evidence type="ECO:0000256" key="4">
    <source>
        <dbReference type="ARBA" id="ARBA00023136"/>
    </source>
</evidence>
<dbReference type="GO" id="GO:0012505">
    <property type="term" value="C:endomembrane system"/>
    <property type="evidence" value="ECO:0007669"/>
    <property type="project" value="UniProtKB-SubCell"/>
</dbReference>
<keyword evidence="10" id="KW-1185">Reference proteome</keyword>
<feature type="transmembrane region" description="Helical" evidence="6">
    <location>
        <begin position="345"/>
        <end position="367"/>
    </location>
</feature>
<evidence type="ECO:0000256" key="3">
    <source>
        <dbReference type="ARBA" id="ARBA00022989"/>
    </source>
</evidence>
<evidence type="ECO:0000313" key="9">
    <source>
        <dbReference type="EMBL" id="ABG59868.1"/>
    </source>
</evidence>
<dbReference type="InterPro" id="IPR001516">
    <property type="entry name" value="Proton_antipo_N"/>
</dbReference>
<dbReference type="RefSeq" id="WP_011585978.1">
    <property type="nucleotide sequence ID" value="NC_008255.1"/>
</dbReference>
<keyword evidence="4 6" id="KW-0472">Membrane</keyword>
<dbReference type="EC" id="1.6.5.3" evidence="9"/>
<feature type="transmembrane region" description="Helical" evidence="6">
    <location>
        <begin position="50"/>
        <end position="68"/>
    </location>
</feature>
<evidence type="ECO:0000256" key="2">
    <source>
        <dbReference type="ARBA" id="ARBA00022692"/>
    </source>
</evidence>
<gene>
    <name evidence="9" type="primary">nuoL</name>
    <name evidence="9" type="ordered locus">CHU_2616</name>
</gene>
<sequence>MNGSVPHIEVPLFAADGISQLALTIFFLPVITFVVLFFAGKHIPASIRSWLATTVMGVMFVLSLYLHTQIEGEHLSRWIWFEIGSIQFTTSLLLTNYSSTMMLIATFVSFMVHLYSVQYMKERRNHSKYFPYLALFVSSMLGIILSDNLLITFIFWELVGLASFLLIGFWYEKDSSAAAAKKAFLYNKFADLAFVIAIMILSAVYGTTEISVIKEHVHISAALQTSLVGLPVLAGLAIWFATVGKSAQFPLYVWLPDAMAGPTPVSALLHAATMVAAGVFLLLKTSFLLGGWVAHFIVIIGCITALLAALQAIRTFDAKKVLAYSTVSQLGYMMMAVGAGATDAAFFHLATHAFFKACLFLSVGAVIHAMHHMQSHQFDHGQYKELDTLDMRLMGSFRKKMPITFVSYTVAYAALIGLPFFSGFLSKDAILGGLYDWAHATGGWSWLIVAAAFATVGLTAFYMTRQFILIFFGDFRLIKIDDSYKKFFEHIKESEWLINIPMMILAALSMWFFFSLNPLHAQTGWWMKESFVTGHAHDFHLFIPVVAIAITTVALWIAFTKYKAVDAFVDTRITLTHLFAHNYYIEKGIDAMFIQPVFALSKACYSIDKCIDGAIHIKVYFFVVLAQIADVFDRWVIDGSVHIVVGINRFVGSYFRSYLKGTIQGYFYFTLIAFALLLLWLGWYL</sequence>
<evidence type="ECO:0000259" key="8">
    <source>
        <dbReference type="Pfam" id="PF00662"/>
    </source>
</evidence>